<sequence length="165" mass="18206">MITTYHYEEDINSLPCRVDRAILLLNPATSERSLQVFSINRLYRLQEIRTESNSVSFAYSPIGTVLSNEMSGYKNKEIVKETAIVPAQNNNKDDVYDSASKKANAPAAKTSNQILLATSENCLHLLIEKAKAMGANGIINLKLTTNNERGVNGYYTASGMAIKTK</sequence>
<dbReference type="Proteomes" id="UP000294616">
    <property type="component" value="Unassembled WGS sequence"/>
</dbReference>
<reference evidence="1 2" key="1">
    <citation type="submission" date="2019-03" db="EMBL/GenBank/DDBJ databases">
        <title>Genomic Encyclopedia of Archaeal and Bacterial Type Strains, Phase II (KMG-II): from individual species to whole genera.</title>
        <authorList>
            <person name="Goeker M."/>
        </authorList>
    </citation>
    <scope>NUCLEOTIDE SEQUENCE [LARGE SCALE GENOMIC DNA]</scope>
    <source>
        <strain evidence="1 2">DSM 22554</strain>
    </source>
</reference>
<dbReference type="RefSeq" id="WP_132221835.1">
    <property type="nucleotide sequence ID" value="NZ_SMGO01000001.1"/>
</dbReference>
<organism evidence="1 2">
    <name type="scientific">Albibacterium bauzanense</name>
    <dbReference type="NCBI Taxonomy" id="653929"/>
    <lineage>
        <taxon>Bacteria</taxon>
        <taxon>Pseudomonadati</taxon>
        <taxon>Bacteroidota</taxon>
        <taxon>Sphingobacteriia</taxon>
        <taxon>Sphingobacteriales</taxon>
        <taxon>Sphingobacteriaceae</taxon>
        <taxon>Albibacterium</taxon>
    </lineage>
</organism>
<keyword evidence="2" id="KW-1185">Reference proteome</keyword>
<protein>
    <recommendedName>
        <fullName evidence="3">Heavy-metal-binding protein</fullName>
    </recommendedName>
</protein>
<gene>
    <name evidence="1" type="ORF">C8N28_0858</name>
</gene>
<dbReference type="EMBL" id="SMGO01000001">
    <property type="protein sequence ID" value="TCK85547.1"/>
    <property type="molecule type" value="Genomic_DNA"/>
</dbReference>
<dbReference type="InterPro" id="IPR035439">
    <property type="entry name" value="UPF0145_dom_sf"/>
</dbReference>
<dbReference type="OrthoDB" id="1053474at2"/>
<proteinExistence type="predicted"/>
<dbReference type="AlphaFoldDB" id="A0A4R1M2C1"/>
<evidence type="ECO:0000313" key="2">
    <source>
        <dbReference type="Proteomes" id="UP000294616"/>
    </source>
</evidence>
<evidence type="ECO:0008006" key="3">
    <source>
        <dbReference type="Google" id="ProtNLM"/>
    </source>
</evidence>
<accession>A0A4R1M2C1</accession>
<comment type="caution">
    <text evidence="1">The sequence shown here is derived from an EMBL/GenBank/DDBJ whole genome shotgun (WGS) entry which is preliminary data.</text>
</comment>
<name>A0A4R1M2C1_9SPHI</name>
<dbReference type="SUPFAM" id="SSF117782">
    <property type="entry name" value="YbjQ-like"/>
    <property type="match status" value="1"/>
</dbReference>
<evidence type="ECO:0000313" key="1">
    <source>
        <dbReference type="EMBL" id="TCK85547.1"/>
    </source>
</evidence>